<protein>
    <submittedName>
        <fullName evidence="1">Uncharacterized protein</fullName>
    </submittedName>
</protein>
<keyword evidence="2" id="KW-1185">Reference proteome</keyword>
<dbReference type="RefSeq" id="WP_203828765.1">
    <property type="nucleotide sequence ID" value="NZ_BAAATY010000018.1"/>
</dbReference>
<sequence>MIELTDEMRTAVKRRMGVADGDRLDPWTEAAVEDVLAIVERDQAQATEYTLSALPEEHPEASLFQVKVAYRGRGKWAVIWRSYCINRRGVWDYEPLPSSRTDRWLKAHRFELDEALRLARKALPKLSIHGMTAAEILTTTP</sequence>
<gene>
    <name evidence="1" type="ORF">Apa02nite_068740</name>
</gene>
<proteinExistence type="predicted"/>
<name>A0ABQ4BKE1_9ACTN</name>
<organism evidence="1 2">
    <name type="scientific">Actinoplanes palleronii</name>
    <dbReference type="NCBI Taxonomy" id="113570"/>
    <lineage>
        <taxon>Bacteria</taxon>
        <taxon>Bacillati</taxon>
        <taxon>Actinomycetota</taxon>
        <taxon>Actinomycetes</taxon>
        <taxon>Micromonosporales</taxon>
        <taxon>Micromonosporaceae</taxon>
        <taxon>Actinoplanes</taxon>
    </lineage>
</organism>
<evidence type="ECO:0000313" key="1">
    <source>
        <dbReference type="EMBL" id="GIE70766.1"/>
    </source>
</evidence>
<dbReference type="Proteomes" id="UP000624709">
    <property type="component" value="Unassembled WGS sequence"/>
</dbReference>
<comment type="caution">
    <text evidence="1">The sequence shown here is derived from an EMBL/GenBank/DDBJ whole genome shotgun (WGS) entry which is preliminary data.</text>
</comment>
<reference evidence="1 2" key="1">
    <citation type="submission" date="2021-01" db="EMBL/GenBank/DDBJ databases">
        <title>Whole genome shotgun sequence of Actinoplanes palleronii NBRC 14916.</title>
        <authorList>
            <person name="Komaki H."/>
            <person name="Tamura T."/>
        </authorList>
    </citation>
    <scope>NUCLEOTIDE SEQUENCE [LARGE SCALE GENOMIC DNA]</scope>
    <source>
        <strain evidence="1 2">NBRC 14916</strain>
    </source>
</reference>
<evidence type="ECO:0000313" key="2">
    <source>
        <dbReference type="Proteomes" id="UP000624709"/>
    </source>
</evidence>
<dbReference type="EMBL" id="BOMS01000110">
    <property type="protein sequence ID" value="GIE70766.1"/>
    <property type="molecule type" value="Genomic_DNA"/>
</dbReference>
<accession>A0ABQ4BKE1</accession>